<dbReference type="InterPro" id="IPR005312">
    <property type="entry name" value="DUF1759"/>
</dbReference>
<feature type="compositionally biased region" description="Basic residues" evidence="1">
    <location>
        <begin position="926"/>
        <end position="938"/>
    </location>
</feature>
<evidence type="ECO:0000313" key="6">
    <source>
        <dbReference type="Proteomes" id="UP001142055"/>
    </source>
</evidence>
<dbReference type="Proteomes" id="UP001142055">
    <property type="component" value="Chromosome 4"/>
</dbReference>
<feature type="domain" description="CRIC" evidence="4">
    <location>
        <begin position="957"/>
        <end position="1044"/>
    </location>
</feature>
<feature type="domain" description="SAM" evidence="3">
    <location>
        <begin position="807"/>
        <end position="853"/>
    </location>
</feature>
<dbReference type="Gene3D" id="1.10.150.50">
    <property type="entry name" value="Transcription Factor, Ets-1"/>
    <property type="match status" value="1"/>
</dbReference>
<feature type="compositionally biased region" description="Gly residues" evidence="1">
    <location>
        <begin position="1494"/>
        <end position="1505"/>
    </location>
</feature>
<feature type="compositionally biased region" description="Low complexity" evidence="1">
    <location>
        <begin position="1355"/>
        <end position="1369"/>
    </location>
</feature>
<organism evidence="5 6">
    <name type="scientific">Blomia tropicalis</name>
    <name type="common">Mite</name>
    <dbReference type="NCBI Taxonomy" id="40697"/>
    <lineage>
        <taxon>Eukaryota</taxon>
        <taxon>Metazoa</taxon>
        <taxon>Ecdysozoa</taxon>
        <taxon>Arthropoda</taxon>
        <taxon>Chelicerata</taxon>
        <taxon>Arachnida</taxon>
        <taxon>Acari</taxon>
        <taxon>Acariformes</taxon>
        <taxon>Sarcoptiformes</taxon>
        <taxon>Astigmata</taxon>
        <taxon>Glycyphagoidea</taxon>
        <taxon>Echimyopodidae</taxon>
        <taxon>Blomia</taxon>
    </lineage>
</organism>
<sequence>MSSSEGNDETAKQIIETFKARKTSLRSRITRVYNALRAGGQDPKDLYEDMVVTKYHVEKYEMDFVKHTFPGELDLNLLIGKWQEEMVAILEHMANQKVVPKDHKTTVRIDPKVVSLISDFEGNVVHFPSFWEQFEALVGGTEIDPATKMVFLKSKLKGEALKCITVYQMHQYEEAVATLKERFENEAVVKLAVLADLRKTSRVSHAGDWCALRELLTATTIAKNAINRLGPDAMCVTQLKAIVGNKLPFSMNRESPLVRKKDSSIEEFLDWLKKEVQAAGEHALQRQYCADTIPGNAELVEPEKPVERVRRGEGETRRRKAGSSSKGTGHPMCLFCGKDHKSYECSEEMSVETRRKRYCEEVNHVEINRRAKRQAFLVPVAIATIVGTVSAGITSVVQNIFRGSEIATLEAKTNQAIDNIKDDLKFKMKFQETVMKTLRQLANQTADMEKEVKREHAARIINMLTNRLNTVELAMHRFLGQGKMRIVTEDFTFLFPNISIAAGSNIPYWEFESCQYQPHEDGRPVLILKIIAPEIATQMRVLEADPFVIFKEKGDQVCRYHYHGQHYLIYNVHRSCIHNLDIHPTGFRYQAFQVYKPDECSENSKLIHLWREQECERKIRNRPRELEEVQVKRDQQFTYVYCYNQTIAIGKESQKCENVVYRIPIEQAFSVNDEHFPGRENSHQILEATISYYHTEAINAELFPSTTEYNKNFRKLEALLEQEKETLNKVTGGMIFVNQGNWVIIGIVLTLALALVIVGIYVGWKWTKRDRKNNDESQVHPIKLNTLKEEQIDVGHFYSLDDSVLPYVQFFVNKNVNGCQLLLLTANDLIDLNIHKTGHQEVILEAVELLKQLHYSFTSETLQTIALRLACRSRSLYNTLKHSAVAKAKAAAIAAAKAAAEAEAAAASTSSFHHTSAAVSLLRLRSSHSKGKKAKKEKVKKDNKKDRSPSRTDNPPPPVVIVTPQPQVDHILPVQTPTTPEDLSPVSNSTLNSVAEIIQAAKDFSKWVECHPFANQAKFTDPLKKIIKLSIEMASTAQRDQFVQGPNDVIRARCKELAEICDRMIQNLTDSLAMMAATLEIILVTRTHGEDLGMHIHSSYSGVHLIGGLQYDSPIARHGQVEEGDEIVQKRPRHCPSSTSFTPSGPFSIPNPDITYGTAKIGPEGCQRSCQRATIVNVDQYYGIPLPVIPLPENATIISTIDSSTILYETSDPLYSTGPSYPVPVLMINSIPVAGGCLAPKTSTSYTSAGGYHYGQDSIYGKARIPPPVAMLAKTSIQEPIVTVSPTKPQTLSRYNATEKRTEMDQHQTSVKTLEAAAAAASSSTTDTISNVYKSTTKNKPKNKKKSRIATTRCSSASDCSSNYSFSDSTMYTTSSCTDDDDDDDDEDDEEDGDDNNNDNDKQHVNMKPIRPTNLINTTDQSVQTISNMDNSNSGKVNANSIGLPIESNSMKPSGHCQCGSGVECTDSDSISNDDNDSAFYSGRTTSANDINGSGSGHSSGGGSAYGHPHRRSCKDHVTNGSRDDPNGSIPPPLLPPNSSKVIQQLAALNLVASNVDNPESSIIDNSTITSAITTTTTNAVAAAANTTSNNIFRSNNTKRDRNPIQPRTSAEFEALYLQQKVSNTMAKASTLPANVQPCTTTNSDSTRPTTMTSAQLSTITHLTSLAQNIRLASTVPTMSQSANNTRNSNVGGGHSTNGAQLDLVLAKKVNAKLESLNAGECSIGDHEDILYVFGGDSPNGAISNSPTRSDRPLPLLGPMILDRSALNSNRSRWTKSNGNLRENCLYTRPINDDQPSSTTSSKPKTKSQVCLELLVHLPGYYILVNKSDLMECEDSSTPKPINDQPETSILLYVFKLVTYHHLYMFAVDNPPALARWIVKFGYKFCCNPSPDQLCFTYYLSPIHVDPISKQKRLKRITPKVTIQPPTPTDEKHLTRSISSLGTNESELESDDYRDLTMDSRRKNPINNNENDRAVTFDTGNRCTLRIDDGNGDDQMYNDGRRFAKSPHPRGSARFACKPLPNNHDFIDSVIPNPTRSLAAAICELESKIALSRTSPPELPPRSSSSNGTNVAPTPTPITTTQNHSTTTATLTTTTATSTATINTMAPSNETSTSTIPRPKPRISKMASSSNNGTMSGSVSSSPNTTQMANLVSTSAAKASARAKAQSLVSAREHLAPIPVVPEKSAAISQTIQHFANLQRQNQLRRSNQQLNQQSSPSKASVKAEAKTATTNVINNSDYDYIGVQRPTLNTPKKEETNENTSNRSPGIGNPLYCVVPPTAEIAKMESNVEETQQPIQSNTSAVDREYNRLYGERAKSSRKAIFSNASTSCDERSSSSTSSSSSSGPNSTESSPPPPKEAPPPPPPAPTPTQPPIIRDCVLKSASNDNNGSSVSDDNNNVIDQPTIKQTGNPFESVRIHSPKMSGKRISTKGRLPSLPMTMKTDDQPVNNVPSQPSSPPTLLPRRSNTKQNTPPPLPTTSHPAKVATEMRRQVPPPPTSSSALSSQANSGKPITATSTNSSQSNSVRHLNRSFSDAYALKSPSRIKPRKSLESGLRMDDDCNSRVPTSTRIMVFEQLLLSATGSTNNGGETANRSAPMMGVTMLSKKRLSNVSAEAIERALAQYSTTTSTSSSSSSSDQTGAIQSPTSPLELKQNLSQLWDNWDVDNDSVSDDDDTDTITVVSNQACPIRDPPNTPIIKNLPNAIINNNNGSDSQVDPCIDEKLQSPSKLKSANHKQWEKVDQTLVETKRRLLKHQ</sequence>
<feature type="compositionally biased region" description="Polar residues" evidence="1">
    <location>
        <begin position="2105"/>
        <end position="2116"/>
    </location>
</feature>
<dbReference type="InterPro" id="IPR017874">
    <property type="entry name" value="CRIC_domain"/>
</dbReference>
<reference evidence="5" key="1">
    <citation type="submission" date="2022-12" db="EMBL/GenBank/DDBJ databases">
        <title>Genome assemblies of Blomia tropicalis.</title>
        <authorList>
            <person name="Cui Y."/>
        </authorList>
    </citation>
    <scope>NUCLEOTIDE SEQUENCE</scope>
    <source>
        <tissue evidence="5">Adult mites</tissue>
    </source>
</reference>
<dbReference type="InterPro" id="IPR001660">
    <property type="entry name" value="SAM"/>
</dbReference>
<feature type="compositionally biased region" description="Polar residues" evidence="1">
    <location>
        <begin position="1414"/>
        <end position="1452"/>
    </location>
</feature>
<feature type="compositionally biased region" description="Polar residues" evidence="1">
    <location>
        <begin position="2637"/>
        <end position="2646"/>
    </location>
</feature>
<dbReference type="EMBL" id="JAPWDV010000004">
    <property type="protein sequence ID" value="KAJ6215970.1"/>
    <property type="molecule type" value="Genomic_DNA"/>
</dbReference>
<feature type="region of interest" description="Disordered" evidence="1">
    <location>
        <begin position="926"/>
        <end position="961"/>
    </location>
</feature>
<feature type="compositionally biased region" description="Basic and acidic residues" evidence="1">
    <location>
        <begin position="304"/>
        <end position="316"/>
    </location>
</feature>
<feature type="compositionally biased region" description="Low complexity" evidence="1">
    <location>
        <begin position="2384"/>
        <end position="2401"/>
    </location>
</feature>
<feature type="compositionally biased region" description="Acidic residues" evidence="1">
    <location>
        <begin position="1378"/>
        <end position="1398"/>
    </location>
</feature>
<evidence type="ECO:0000313" key="5">
    <source>
        <dbReference type="EMBL" id="KAJ6215970.1"/>
    </source>
</evidence>
<proteinExistence type="predicted"/>
<feature type="compositionally biased region" description="Polar residues" evidence="1">
    <location>
        <begin position="2126"/>
        <end position="2146"/>
    </location>
</feature>
<dbReference type="Pfam" id="PF10534">
    <property type="entry name" value="CRIC_ras_sig"/>
    <property type="match status" value="1"/>
</dbReference>
<evidence type="ECO:0000256" key="2">
    <source>
        <dbReference type="SAM" id="Phobius"/>
    </source>
</evidence>
<dbReference type="InterPro" id="IPR051566">
    <property type="entry name" value="CNKSR"/>
</dbReference>
<dbReference type="PROSITE" id="PS51290">
    <property type="entry name" value="CRIC"/>
    <property type="match status" value="1"/>
</dbReference>
<dbReference type="PANTHER" id="PTHR12844">
    <property type="entry name" value="CONNECTOR ENCHANCER OF KINASE SUPPRESSOR OF RAS"/>
    <property type="match status" value="1"/>
</dbReference>
<dbReference type="SUPFAM" id="SSF47769">
    <property type="entry name" value="SAM/Pointed domain"/>
    <property type="match status" value="1"/>
</dbReference>
<dbReference type="PROSITE" id="PS50105">
    <property type="entry name" value="SAM_DOMAIN"/>
    <property type="match status" value="1"/>
</dbReference>
<dbReference type="OMA" id="VFKLVTY"/>
<keyword evidence="2" id="KW-1133">Transmembrane helix</keyword>
<gene>
    <name evidence="5" type="ORF">RDWZM_010470</name>
</gene>
<comment type="caution">
    <text evidence="5">The sequence shown here is derived from an EMBL/GenBank/DDBJ whole genome shotgun (WGS) entry which is preliminary data.</text>
</comment>
<feature type="region of interest" description="Disordered" evidence="1">
    <location>
        <begin position="2205"/>
        <end position="2227"/>
    </location>
</feature>
<feature type="region of interest" description="Disordered" evidence="1">
    <location>
        <begin position="1921"/>
        <end position="1952"/>
    </location>
</feature>
<feature type="compositionally biased region" description="Basic and acidic residues" evidence="1">
    <location>
        <begin position="939"/>
        <end position="950"/>
    </location>
</feature>
<feature type="compositionally biased region" description="Low complexity" evidence="1">
    <location>
        <begin position="2052"/>
        <end position="2104"/>
    </location>
</feature>
<feature type="region of interest" description="Disordered" evidence="1">
    <location>
        <begin position="2625"/>
        <end position="2646"/>
    </location>
</feature>
<accession>A0A9Q0LYJ2</accession>
<keyword evidence="2" id="KW-0812">Transmembrane</keyword>
<feature type="compositionally biased region" description="Polar residues" evidence="1">
    <location>
        <begin position="2505"/>
        <end position="2514"/>
    </location>
</feature>
<feature type="region of interest" description="Disordered" evidence="1">
    <location>
        <begin position="2052"/>
        <end position="2146"/>
    </location>
</feature>
<dbReference type="InterPro" id="IPR013761">
    <property type="entry name" value="SAM/pointed_sf"/>
</dbReference>
<feature type="compositionally biased region" description="Basic residues" evidence="1">
    <location>
        <begin position="1337"/>
        <end position="1348"/>
    </location>
</feature>
<feature type="compositionally biased region" description="Polar residues" evidence="1">
    <location>
        <begin position="1936"/>
        <end position="1945"/>
    </location>
</feature>
<feature type="region of interest" description="Disordered" evidence="1">
    <location>
        <begin position="2243"/>
        <end position="2272"/>
    </location>
</feature>
<dbReference type="Pfam" id="PF07647">
    <property type="entry name" value="SAM_2"/>
    <property type="match status" value="1"/>
</dbReference>
<evidence type="ECO:0000259" key="3">
    <source>
        <dbReference type="PROSITE" id="PS50105"/>
    </source>
</evidence>
<keyword evidence="2" id="KW-0472">Membrane</keyword>
<name>A0A9Q0LYJ2_BLOTA</name>
<keyword evidence="6" id="KW-1185">Reference proteome</keyword>
<feature type="region of interest" description="Disordered" evidence="1">
    <location>
        <begin position="2318"/>
        <end position="2561"/>
    </location>
</feature>
<feature type="compositionally biased region" description="Low complexity" evidence="1">
    <location>
        <begin position="2515"/>
        <end position="2524"/>
    </location>
</feature>
<feature type="compositionally biased region" description="Low complexity" evidence="1">
    <location>
        <begin position="2205"/>
        <end position="2216"/>
    </location>
</feature>
<feature type="compositionally biased region" description="Low complexity" evidence="1">
    <location>
        <begin position="2625"/>
        <end position="2636"/>
    </location>
</feature>
<evidence type="ECO:0000256" key="1">
    <source>
        <dbReference type="SAM" id="MobiDB-lite"/>
    </source>
</evidence>
<feature type="transmembrane region" description="Helical" evidence="2">
    <location>
        <begin position="376"/>
        <end position="397"/>
    </location>
</feature>
<feature type="compositionally biased region" description="Pro residues" evidence="1">
    <location>
        <begin position="2352"/>
        <end position="2372"/>
    </location>
</feature>
<feature type="region of interest" description="Disordered" evidence="1">
    <location>
        <begin position="304"/>
        <end position="327"/>
    </location>
</feature>
<evidence type="ECO:0000259" key="4">
    <source>
        <dbReference type="PROSITE" id="PS51290"/>
    </source>
</evidence>
<feature type="compositionally biased region" description="Low complexity" evidence="1">
    <location>
        <begin position="2335"/>
        <end position="2351"/>
    </location>
</feature>
<dbReference type="Pfam" id="PF03564">
    <property type="entry name" value="DUF1759"/>
    <property type="match status" value="1"/>
</dbReference>
<feature type="compositionally biased region" description="Polar residues" evidence="1">
    <location>
        <begin position="1483"/>
        <end position="1492"/>
    </location>
</feature>
<feature type="transmembrane region" description="Helical" evidence="2">
    <location>
        <begin position="742"/>
        <end position="764"/>
    </location>
</feature>
<dbReference type="PANTHER" id="PTHR12844:SF42">
    <property type="entry name" value="CONNECTOR ENHANCER OF KSR PROTEIN CNK"/>
    <property type="match status" value="1"/>
</dbReference>
<feature type="compositionally biased region" description="Basic and acidic residues" evidence="1">
    <location>
        <begin position="2548"/>
        <end position="2561"/>
    </location>
</feature>
<dbReference type="SMART" id="SM00454">
    <property type="entry name" value="SAM"/>
    <property type="match status" value="1"/>
</dbReference>
<protein>
    <submittedName>
        <fullName evidence="5">Uncharacterized protein</fullName>
    </submittedName>
</protein>
<feature type="region of interest" description="Disordered" evidence="1">
    <location>
        <begin position="1332"/>
        <end position="1539"/>
    </location>
</feature>
<feature type="compositionally biased region" description="Basic and acidic residues" evidence="1">
    <location>
        <begin position="1515"/>
        <end position="1526"/>
    </location>
</feature>